<dbReference type="GO" id="GO:0005743">
    <property type="term" value="C:mitochondrial inner membrane"/>
    <property type="evidence" value="ECO:0007669"/>
    <property type="project" value="UniProtKB-SubCell"/>
</dbReference>
<sequence>MRPASRPALNTLRSSVARAAPRRFASTAPPADKPRTWKSSAARWALAAAGVYYYNVNSTFADDLSSQTLAQSMYPESEPHTVESLVEQRRLQSATKKPLPREAKSMPEAADNEKPPRTAEIESDNAKAPAQEPEKEPDTQAHATAAVMSPTPPEEEAGQDGAFNPETGEINWDCPCLGGMAHGPCGEEFKTAFSCFVYSTEEPKGMDCIEKFQAMQECFRKYPEVYGSELEDDGEAGAEEGAAGAATASGKSDAAPAAAVPEPMQSFEPVAEPASSGEPPLAEHQTLRQDHPVGGKKADGQRLAAAAQRGEGTVPWTDNTKANEKK</sequence>
<keyword evidence="10" id="KW-0809">Transit peptide</keyword>
<keyword evidence="24" id="KW-1185">Reference proteome</keyword>
<proteinExistence type="predicted"/>
<feature type="compositionally biased region" description="Low complexity" evidence="21">
    <location>
        <begin position="239"/>
        <end position="263"/>
    </location>
</feature>
<evidence type="ECO:0000256" key="10">
    <source>
        <dbReference type="ARBA" id="ARBA00022946"/>
    </source>
</evidence>
<evidence type="ECO:0000313" key="24">
    <source>
        <dbReference type="Proteomes" id="UP000053831"/>
    </source>
</evidence>
<keyword evidence="14" id="KW-0811">Translocation</keyword>
<comment type="caution">
    <text evidence="23">The sequence shown here is derived from an EMBL/GenBank/DDBJ whole genome shotgun (WGS) entry which is preliminary data.</text>
</comment>
<organism evidence="23 24">
    <name type="scientific">Escovopsis weberi</name>
    <dbReference type="NCBI Taxonomy" id="150374"/>
    <lineage>
        <taxon>Eukaryota</taxon>
        <taxon>Fungi</taxon>
        <taxon>Dikarya</taxon>
        <taxon>Ascomycota</taxon>
        <taxon>Pezizomycotina</taxon>
        <taxon>Sordariomycetes</taxon>
        <taxon>Hypocreomycetidae</taxon>
        <taxon>Hypocreales</taxon>
        <taxon>Hypocreaceae</taxon>
        <taxon>Escovopsis</taxon>
    </lineage>
</organism>
<evidence type="ECO:0000256" key="5">
    <source>
        <dbReference type="ARBA" id="ARBA00013714"/>
    </source>
</evidence>
<dbReference type="InterPro" id="IPR039289">
    <property type="entry name" value="CHCHD4"/>
</dbReference>
<keyword evidence="13" id="KW-0560">Oxidoreductase</keyword>
<dbReference type="Gene3D" id="1.10.287.2900">
    <property type="match status" value="1"/>
</dbReference>
<feature type="region of interest" description="Disordered" evidence="21">
    <location>
        <begin position="71"/>
        <end position="142"/>
    </location>
</feature>
<keyword evidence="18" id="KW-0676">Redox-active center</keyword>
<evidence type="ECO:0000256" key="2">
    <source>
        <dbReference type="ARBA" id="ARBA00001973"/>
    </source>
</evidence>
<evidence type="ECO:0000259" key="22">
    <source>
        <dbReference type="Pfam" id="PF06747"/>
    </source>
</evidence>
<dbReference type="AlphaFoldDB" id="A0A0M8N8X6"/>
<keyword evidence="6" id="KW-0813">Transport</keyword>
<dbReference type="GO" id="GO:0015035">
    <property type="term" value="F:protein-disulfide reductase activity"/>
    <property type="evidence" value="ECO:0007669"/>
    <property type="project" value="InterPro"/>
</dbReference>
<keyword evidence="15" id="KW-0496">Mitochondrion</keyword>
<feature type="domain" description="CHCH" evidence="22">
    <location>
        <begin position="185"/>
        <end position="221"/>
    </location>
</feature>
<evidence type="ECO:0000256" key="7">
    <source>
        <dbReference type="ARBA" id="ARBA00022692"/>
    </source>
</evidence>
<evidence type="ECO:0000256" key="8">
    <source>
        <dbReference type="ARBA" id="ARBA00022792"/>
    </source>
</evidence>
<evidence type="ECO:0000256" key="14">
    <source>
        <dbReference type="ARBA" id="ARBA00023010"/>
    </source>
</evidence>
<keyword evidence="16" id="KW-0472">Membrane</keyword>
<dbReference type="PANTHER" id="PTHR21622">
    <property type="entry name" value="COILED-COIL-HELIX-COILED-COIL-HELIX DOMAIN CONTAINING 4"/>
    <property type="match status" value="1"/>
</dbReference>
<dbReference type="PANTHER" id="PTHR21622:SF0">
    <property type="entry name" value="COILED-COIL-HELIX-COILED-COIL-HELIX DOMAIN CONTAINING 4"/>
    <property type="match status" value="1"/>
</dbReference>
<accession>A0A0M8N8X6</accession>
<keyword evidence="17" id="KW-1015">Disulfide bond</keyword>
<feature type="region of interest" description="Disordered" evidence="21">
    <location>
        <begin position="1"/>
        <end position="35"/>
    </location>
</feature>
<keyword evidence="7" id="KW-0812">Transmembrane</keyword>
<gene>
    <name evidence="23" type="ORF">ESCO_003686</name>
</gene>
<comment type="cofactor">
    <cofactor evidence="1">
        <name>Zn(2+)</name>
        <dbReference type="ChEBI" id="CHEBI:29105"/>
    </cofactor>
</comment>
<dbReference type="Proteomes" id="UP000053831">
    <property type="component" value="Unassembled WGS sequence"/>
</dbReference>
<feature type="region of interest" description="Disordered" evidence="21">
    <location>
        <begin position="149"/>
        <end position="168"/>
    </location>
</feature>
<evidence type="ECO:0000256" key="19">
    <source>
        <dbReference type="ARBA" id="ARBA00024980"/>
    </source>
</evidence>
<comment type="subcellular location">
    <subcellularLocation>
        <location evidence="3">Mitochondrion inner membrane</location>
        <topology evidence="3">Single-pass type II membrane protein</topology>
        <orientation evidence="3">Intermembrane side</orientation>
    </subcellularLocation>
</comment>
<dbReference type="FunFam" id="1.10.287.2900:FF:000002">
    <property type="entry name" value="Mitochondrial intermembrane space import and assembly protein"/>
    <property type="match status" value="1"/>
</dbReference>
<dbReference type="EMBL" id="LGSR01000002">
    <property type="protein sequence ID" value="KOS23174.1"/>
    <property type="molecule type" value="Genomic_DNA"/>
</dbReference>
<comment type="function">
    <text evidence="19">Required for the import and folding of small cysteine-containing proteins (small Tim) in the mitochondrial intermembrane space (IMS). Forms a redox cycle with ERV1 that involves a disulfide relay system. Precursor proteins to be imported into the IMS are translocated in their reduced form into the mitochondria. The oxidized form of MIA40 forms a transient intermolecular disulfide bridge with the reduced precursor protein, resulting in oxidation of the precursor protein that now contains an intramolecular disulfide bond and is able to undergo folding in the IMS.</text>
</comment>
<feature type="region of interest" description="Disordered" evidence="21">
    <location>
        <begin position="230"/>
        <end position="326"/>
    </location>
</feature>
<feature type="compositionally biased region" description="Basic and acidic residues" evidence="21">
    <location>
        <begin position="285"/>
        <end position="300"/>
    </location>
</feature>
<name>A0A0M8N8X6_ESCWE</name>
<keyword evidence="8" id="KW-0999">Mitochondrion inner membrane</keyword>
<dbReference type="STRING" id="150374.A0A0M8N8X6"/>
<keyword evidence="12" id="KW-1133">Transmembrane helix</keyword>
<dbReference type="OrthoDB" id="7481291at2759"/>
<evidence type="ECO:0000256" key="16">
    <source>
        <dbReference type="ARBA" id="ARBA00023136"/>
    </source>
</evidence>
<dbReference type="PROSITE" id="PS51808">
    <property type="entry name" value="CHCH"/>
    <property type="match status" value="1"/>
</dbReference>
<evidence type="ECO:0000313" key="23">
    <source>
        <dbReference type="EMBL" id="KOS23174.1"/>
    </source>
</evidence>
<evidence type="ECO:0000256" key="17">
    <source>
        <dbReference type="ARBA" id="ARBA00023157"/>
    </source>
</evidence>
<evidence type="ECO:0000256" key="9">
    <source>
        <dbReference type="ARBA" id="ARBA00022927"/>
    </source>
</evidence>
<feature type="compositionally biased region" description="Basic and acidic residues" evidence="21">
    <location>
        <begin position="99"/>
        <end position="120"/>
    </location>
</feature>
<dbReference type="GO" id="GO:0045041">
    <property type="term" value="P:protein import into mitochondrial intermembrane space"/>
    <property type="evidence" value="ECO:0007669"/>
    <property type="project" value="InterPro"/>
</dbReference>
<evidence type="ECO:0000256" key="11">
    <source>
        <dbReference type="ARBA" id="ARBA00022968"/>
    </source>
</evidence>
<evidence type="ECO:0000256" key="13">
    <source>
        <dbReference type="ARBA" id="ARBA00023002"/>
    </source>
</evidence>
<dbReference type="Pfam" id="PF06747">
    <property type="entry name" value="CHCH"/>
    <property type="match status" value="1"/>
</dbReference>
<evidence type="ECO:0000256" key="18">
    <source>
        <dbReference type="ARBA" id="ARBA00023284"/>
    </source>
</evidence>
<reference evidence="23 24" key="1">
    <citation type="submission" date="2015-07" db="EMBL/GenBank/DDBJ databases">
        <title>The genome of the fungus Escovopsis weberi, a specialized disease agent of ant agriculture.</title>
        <authorList>
            <person name="de Man T.J."/>
            <person name="Stajich J.E."/>
            <person name="Kubicek C.P."/>
            <person name="Chenthamara K."/>
            <person name="Atanasova L."/>
            <person name="Druzhinina I.S."/>
            <person name="Birnbaum S."/>
            <person name="Barribeau S.M."/>
            <person name="Teiling C."/>
            <person name="Suen G."/>
            <person name="Currie C."/>
            <person name="Gerardo N.M."/>
        </authorList>
    </citation>
    <scope>NUCLEOTIDE SEQUENCE [LARGE SCALE GENOMIC DNA]</scope>
</reference>
<evidence type="ECO:0000256" key="15">
    <source>
        <dbReference type="ARBA" id="ARBA00023128"/>
    </source>
</evidence>
<comment type="subunit">
    <text evidence="4">Monomer.</text>
</comment>
<evidence type="ECO:0000256" key="12">
    <source>
        <dbReference type="ARBA" id="ARBA00022989"/>
    </source>
</evidence>
<evidence type="ECO:0000256" key="4">
    <source>
        <dbReference type="ARBA" id="ARBA00011245"/>
    </source>
</evidence>
<protein>
    <recommendedName>
        <fullName evidence="5">Mitochondrial intermembrane space import and assembly protein 40</fullName>
    </recommendedName>
    <alternativeName>
        <fullName evidence="20">Mitochondrial import inner membrane translocase TIM40</fullName>
    </alternativeName>
</protein>
<keyword evidence="11" id="KW-0735">Signal-anchor</keyword>
<dbReference type="GO" id="GO:0005758">
    <property type="term" value="C:mitochondrial intermembrane space"/>
    <property type="evidence" value="ECO:0007669"/>
    <property type="project" value="TreeGrafter"/>
</dbReference>
<comment type="cofactor">
    <cofactor evidence="2">
        <name>Cu(2+)</name>
        <dbReference type="ChEBI" id="CHEBI:29036"/>
    </cofactor>
</comment>
<evidence type="ECO:0000256" key="3">
    <source>
        <dbReference type="ARBA" id="ARBA00004164"/>
    </source>
</evidence>
<evidence type="ECO:0000256" key="6">
    <source>
        <dbReference type="ARBA" id="ARBA00022448"/>
    </source>
</evidence>
<feature type="compositionally biased region" description="Basic and acidic residues" evidence="21">
    <location>
        <begin position="77"/>
        <end position="90"/>
    </location>
</feature>
<keyword evidence="9" id="KW-0653">Protein transport</keyword>
<evidence type="ECO:0000256" key="20">
    <source>
        <dbReference type="ARBA" id="ARBA00033150"/>
    </source>
</evidence>
<evidence type="ECO:0000256" key="1">
    <source>
        <dbReference type="ARBA" id="ARBA00001947"/>
    </source>
</evidence>
<dbReference type="InterPro" id="IPR010625">
    <property type="entry name" value="CHCH"/>
</dbReference>
<evidence type="ECO:0000256" key="21">
    <source>
        <dbReference type="SAM" id="MobiDB-lite"/>
    </source>
</evidence>